<name>A0A2J6TMM8_9HELO</name>
<reference evidence="3 4" key="1">
    <citation type="submission" date="2016-04" db="EMBL/GenBank/DDBJ databases">
        <title>A degradative enzymes factory behind the ericoid mycorrhizal symbiosis.</title>
        <authorList>
            <consortium name="DOE Joint Genome Institute"/>
            <person name="Martino E."/>
            <person name="Morin E."/>
            <person name="Grelet G."/>
            <person name="Kuo A."/>
            <person name="Kohler A."/>
            <person name="Daghino S."/>
            <person name="Barry K."/>
            <person name="Choi C."/>
            <person name="Cichocki N."/>
            <person name="Clum A."/>
            <person name="Copeland A."/>
            <person name="Hainaut M."/>
            <person name="Haridas S."/>
            <person name="Labutti K."/>
            <person name="Lindquist E."/>
            <person name="Lipzen A."/>
            <person name="Khouja H.-R."/>
            <person name="Murat C."/>
            <person name="Ohm R."/>
            <person name="Olson A."/>
            <person name="Spatafora J."/>
            <person name="Veneault-Fourrey C."/>
            <person name="Henrissat B."/>
            <person name="Grigoriev I."/>
            <person name="Martin F."/>
            <person name="Perotto S."/>
        </authorList>
    </citation>
    <scope>NUCLEOTIDE SEQUENCE [LARGE SCALE GENOMIC DNA]</scope>
    <source>
        <strain evidence="3 4">E</strain>
    </source>
</reference>
<protein>
    <submittedName>
        <fullName evidence="3">Uncharacterized protein</fullName>
    </submittedName>
</protein>
<dbReference type="RefSeq" id="XP_024741183.1">
    <property type="nucleotide sequence ID" value="XM_024882607.1"/>
</dbReference>
<organism evidence="3 4">
    <name type="scientific">Hyaloscypha bicolor E</name>
    <dbReference type="NCBI Taxonomy" id="1095630"/>
    <lineage>
        <taxon>Eukaryota</taxon>
        <taxon>Fungi</taxon>
        <taxon>Dikarya</taxon>
        <taxon>Ascomycota</taxon>
        <taxon>Pezizomycotina</taxon>
        <taxon>Leotiomycetes</taxon>
        <taxon>Helotiales</taxon>
        <taxon>Hyaloscyphaceae</taxon>
        <taxon>Hyaloscypha</taxon>
        <taxon>Hyaloscypha bicolor</taxon>
    </lineage>
</organism>
<dbReference type="OrthoDB" id="3559360at2759"/>
<feature type="compositionally biased region" description="Low complexity" evidence="1">
    <location>
        <begin position="451"/>
        <end position="466"/>
    </location>
</feature>
<evidence type="ECO:0000313" key="4">
    <source>
        <dbReference type="Proteomes" id="UP000235371"/>
    </source>
</evidence>
<dbReference type="AlphaFoldDB" id="A0A2J6TMM8"/>
<evidence type="ECO:0000256" key="2">
    <source>
        <dbReference type="SAM" id="Phobius"/>
    </source>
</evidence>
<feature type="region of interest" description="Disordered" evidence="1">
    <location>
        <begin position="400"/>
        <end position="485"/>
    </location>
</feature>
<keyword evidence="2" id="KW-0472">Membrane</keyword>
<feature type="region of interest" description="Disordered" evidence="1">
    <location>
        <begin position="345"/>
        <end position="384"/>
    </location>
</feature>
<keyword evidence="2" id="KW-1133">Transmembrane helix</keyword>
<feature type="compositionally biased region" description="Gly residues" evidence="1">
    <location>
        <begin position="428"/>
        <end position="442"/>
    </location>
</feature>
<proteinExistence type="predicted"/>
<dbReference type="InParanoid" id="A0A2J6TMM8"/>
<feature type="transmembrane region" description="Helical" evidence="2">
    <location>
        <begin position="490"/>
        <end position="521"/>
    </location>
</feature>
<evidence type="ECO:0000256" key="1">
    <source>
        <dbReference type="SAM" id="MobiDB-lite"/>
    </source>
</evidence>
<sequence>MCVQGQQPMHFYTDLIDPNDIGINSEHLFKFRRNSTCSPLTWEDSYVSNKTAENGEITYHYEFGNTGHNYNYSYSTTGNPHDWHAPSYVVRTYGTTPWPEQDSWQPIPELRPTQNKTLTIIFISALRIFYPKPNRDPIFPADHPFGSGDEPWYWKSDPKARALACIDSSEICTYDGAECWPAHDLAHGGFSGIALPPEYWYTKLSLENSNIYDSIKTRLGGGLVAQARVSQYQSQDLGDAFWRIEAERLFQTSLARIQYDAWAIGTGEDQARVRDDGYADDTPDEAGNLCGILKFLSSDYRNVPRTLYICLMCIYPGLLLLSMRVKTVVKVANWFKEHCCFECSTKRGQKGKGKDPESAPPLRNDSANGIGSAKQGLMKNTSSSLAMQSTLRNAAQNVTTDATGSANGNAGVSAGDGASGSVENAPGTGNGRAGGTAEGSGTGDAADDSTANGPENPANGGPPDAASVRSEATDETAPAEADEDELEPPVLHWILCTLIAGSIYWFIGCIIGIPWACSAGIEAVRDWFKRQQGAAARKRTSTRV</sequence>
<accession>A0A2J6TMM8</accession>
<keyword evidence="2" id="KW-0812">Transmembrane</keyword>
<dbReference type="Proteomes" id="UP000235371">
    <property type="component" value="Unassembled WGS sequence"/>
</dbReference>
<feature type="compositionally biased region" description="Low complexity" evidence="1">
    <location>
        <begin position="404"/>
        <end position="422"/>
    </location>
</feature>
<dbReference type="GeneID" id="36590684"/>
<keyword evidence="4" id="KW-1185">Reference proteome</keyword>
<evidence type="ECO:0000313" key="3">
    <source>
        <dbReference type="EMBL" id="PMD64279.1"/>
    </source>
</evidence>
<gene>
    <name evidence="3" type="ORF">K444DRAFT_626144</name>
</gene>
<dbReference type="EMBL" id="KZ613769">
    <property type="protein sequence ID" value="PMD64279.1"/>
    <property type="molecule type" value="Genomic_DNA"/>
</dbReference>